<evidence type="ECO:0000256" key="5">
    <source>
        <dbReference type="SAM" id="Phobius"/>
    </source>
</evidence>
<dbReference type="RefSeq" id="WP_309792150.1">
    <property type="nucleotide sequence ID" value="NZ_JAVDPW010000001.1"/>
</dbReference>
<feature type="transmembrane region" description="Helical" evidence="5">
    <location>
        <begin position="167"/>
        <end position="190"/>
    </location>
</feature>
<accession>A0ABU1JKV3</accession>
<evidence type="ECO:0000259" key="6">
    <source>
        <dbReference type="PROSITE" id="PS50929"/>
    </source>
</evidence>
<name>A0ABU1JKV3_9PROT</name>
<evidence type="ECO:0000313" key="8">
    <source>
        <dbReference type="Proteomes" id="UP001262410"/>
    </source>
</evidence>
<evidence type="ECO:0000256" key="3">
    <source>
        <dbReference type="ARBA" id="ARBA00022989"/>
    </source>
</evidence>
<dbReference type="Gene3D" id="1.20.1560.10">
    <property type="entry name" value="ABC transporter type 1, transmembrane domain"/>
    <property type="match status" value="1"/>
</dbReference>
<keyword evidence="3 5" id="KW-1133">Transmembrane helix</keyword>
<comment type="subcellular location">
    <subcellularLocation>
        <location evidence="1">Cell membrane</location>
        <topology evidence="1">Multi-pass membrane protein</topology>
    </subcellularLocation>
</comment>
<evidence type="ECO:0000256" key="4">
    <source>
        <dbReference type="ARBA" id="ARBA00023136"/>
    </source>
</evidence>
<dbReference type="Proteomes" id="UP001262410">
    <property type="component" value="Unassembled WGS sequence"/>
</dbReference>
<reference evidence="7 8" key="1">
    <citation type="submission" date="2023-07" db="EMBL/GenBank/DDBJ databases">
        <title>Sorghum-associated microbial communities from plants grown in Nebraska, USA.</title>
        <authorList>
            <person name="Schachtman D."/>
        </authorList>
    </citation>
    <scope>NUCLEOTIDE SEQUENCE [LARGE SCALE GENOMIC DNA]</scope>
    <source>
        <strain evidence="7 8">584</strain>
    </source>
</reference>
<dbReference type="Pfam" id="PF00664">
    <property type="entry name" value="ABC_membrane"/>
    <property type="match status" value="1"/>
</dbReference>
<gene>
    <name evidence="7" type="ORF">E9232_000679</name>
</gene>
<dbReference type="EMBL" id="JAVDPW010000001">
    <property type="protein sequence ID" value="MDR6288180.1"/>
    <property type="molecule type" value="Genomic_DNA"/>
</dbReference>
<dbReference type="InterPro" id="IPR036640">
    <property type="entry name" value="ABC1_TM_sf"/>
</dbReference>
<dbReference type="PROSITE" id="PS50929">
    <property type="entry name" value="ABC_TM1F"/>
    <property type="match status" value="1"/>
</dbReference>
<comment type="caution">
    <text evidence="7">The sequence shown here is derived from an EMBL/GenBank/DDBJ whole genome shotgun (WGS) entry which is preliminary data.</text>
</comment>
<feature type="transmembrane region" description="Helical" evidence="5">
    <location>
        <begin position="69"/>
        <end position="89"/>
    </location>
</feature>
<keyword evidence="8" id="KW-1185">Reference proteome</keyword>
<sequence>MGFTTPTLAGGSTVDLPDTLLGFILRASRWHQLALAVLSTGVFLLTIAPIELQRRIVDDTLYEHDFRPVLLLALAYGGVAILEGLVKLLTNIYRGWVGESAVRLLREKVRLGLHDLPAARHDSMADGIGLSMMVAESDDIGGFVGNSLSEPVLQGGILLSAFAYMLYIQPFMALASFAVFVPQLVLVPMIQGRINRRVSRRITMLRQVSIAVTSSPVSAGSEEQTRRFDSIFTLNVGVFVLKFSMNFLMNIFYHLGVTCAFGLGGWYVVHGEAGIGTVVAIISGLSKINDPWGDLVTWYRDLTVTQVKYRLIADALRAIPAA</sequence>
<feature type="transmembrane region" description="Helical" evidence="5">
    <location>
        <begin position="30"/>
        <end position="48"/>
    </location>
</feature>
<proteinExistence type="predicted"/>
<dbReference type="SUPFAM" id="SSF90123">
    <property type="entry name" value="ABC transporter transmembrane region"/>
    <property type="match status" value="1"/>
</dbReference>
<feature type="domain" description="ABC transmembrane type-1" evidence="6">
    <location>
        <begin position="33"/>
        <end position="303"/>
    </location>
</feature>
<organism evidence="7 8">
    <name type="scientific">Inquilinus ginsengisoli</name>
    <dbReference type="NCBI Taxonomy" id="363840"/>
    <lineage>
        <taxon>Bacteria</taxon>
        <taxon>Pseudomonadati</taxon>
        <taxon>Pseudomonadota</taxon>
        <taxon>Alphaproteobacteria</taxon>
        <taxon>Rhodospirillales</taxon>
        <taxon>Rhodospirillaceae</taxon>
        <taxon>Inquilinus</taxon>
    </lineage>
</organism>
<evidence type="ECO:0000256" key="1">
    <source>
        <dbReference type="ARBA" id="ARBA00004651"/>
    </source>
</evidence>
<protein>
    <submittedName>
        <fullName evidence="7">ABC-type multidrug transport system fused ATPase/permease subunit</fullName>
    </submittedName>
</protein>
<dbReference type="InterPro" id="IPR011527">
    <property type="entry name" value="ABC1_TM_dom"/>
</dbReference>
<keyword evidence="4 5" id="KW-0472">Membrane</keyword>
<evidence type="ECO:0000256" key="2">
    <source>
        <dbReference type="ARBA" id="ARBA00022692"/>
    </source>
</evidence>
<keyword evidence="2 5" id="KW-0812">Transmembrane</keyword>
<evidence type="ECO:0000313" key="7">
    <source>
        <dbReference type="EMBL" id="MDR6288180.1"/>
    </source>
</evidence>